<protein>
    <submittedName>
        <fullName evidence="10">NK1 transcription factor-related 2</fullName>
    </submittedName>
</protein>
<dbReference type="InterPro" id="IPR020479">
    <property type="entry name" value="HD_metazoa"/>
</dbReference>
<evidence type="ECO:0000259" key="8">
    <source>
        <dbReference type="PROSITE" id="PS50071"/>
    </source>
</evidence>
<dbReference type="PROSITE" id="PS00027">
    <property type="entry name" value="HOMEOBOX_1"/>
    <property type="match status" value="1"/>
</dbReference>
<evidence type="ECO:0000256" key="1">
    <source>
        <dbReference type="ARBA" id="ARBA00004123"/>
    </source>
</evidence>
<dbReference type="GO" id="GO:0000978">
    <property type="term" value="F:RNA polymerase II cis-regulatory region sequence-specific DNA binding"/>
    <property type="evidence" value="ECO:0007669"/>
    <property type="project" value="TreeGrafter"/>
</dbReference>
<dbReference type="PANTHER" id="PTHR24340:SF113">
    <property type="entry name" value="NK1 HOMEOBOX 2"/>
    <property type="match status" value="1"/>
</dbReference>
<keyword evidence="2 5" id="KW-0238">DNA-binding</keyword>
<dbReference type="PANTHER" id="PTHR24340">
    <property type="entry name" value="HOMEOBOX PROTEIN NKX"/>
    <property type="match status" value="1"/>
</dbReference>
<dbReference type="Pfam" id="PF00046">
    <property type="entry name" value="Homeodomain"/>
    <property type="match status" value="1"/>
</dbReference>
<evidence type="ECO:0000313" key="11">
    <source>
        <dbReference type="Proteomes" id="UP001295444"/>
    </source>
</evidence>
<feature type="region of interest" description="Disordered" evidence="7">
    <location>
        <begin position="1"/>
        <end position="94"/>
    </location>
</feature>
<dbReference type="InterPro" id="IPR001356">
    <property type="entry name" value="HD"/>
</dbReference>
<dbReference type="PROSITE" id="PS50071">
    <property type="entry name" value="HOMEOBOX_2"/>
    <property type="match status" value="1"/>
</dbReference>
<gene>
    <name evidence="10" type="ORF">PECUL_23A027977</name>
    <name evidence="9" type="ORF">PECUL_23A044751</name>
</gene>
<evidence type="ECO:0000256" key="3">
    <source>
        <dbReference type="ARBA" id="ARBA00023155"/>
    </source>
</evidence>
<evidence type="ECO:0000313" key="10">
    <source>
        <dbReference type="EMBL" id="CAH2322838.1"/>
    </source>
</evidence>
<organism evidence="10 11">
    <name type="scientific">Pelobates cultripes</name>
    <name type="common">Western spadefoot toad</name>
    <dbReference type="NCBI Taxonomy" id="61616"/>
    <lineage>
        <taxon>Eukaryota</taxon>
        <taxon>Metazoa</taxon>
        <taxon>Chordata</taxon>
        <taxon>Craniata</taxon>
        <taxon>Vertebrata</taxon>
        <taxon>Euteleostomi</taxon>
        <taxon>Amphibia</taxon>
        <taxon>Batrachia</taxon>
        <taxon>Anura</taxon>
        <taxon>Pelobatoidea</taxon>
        <taxon>Pelobatidae</taxon>
        <taxon>Pelobates</taxon>
    </lineage>
</organism>
<dbReference type="Proteomes" id="UP001295444">
    <property type="component" value="Chromosome 11"/>
</dbReference>
<evidence type="ECO:0000313" key="9">
    <source>
        <dbReference type="EMBL" id="CAH2322836.1"/>
    </source>
</evidence>
<evidence type="ECO:0000256" key="2">
    <source>
        <dbReference type="ARBA" id="ARBA00023125"/>
    </source>
</evidence>
<evidence type="ECO:0000256" key="7">
    <source>
        <dbReference type="SAM" id="MobiDB-lite"/>
    </source>
</evidence>
<keyword evidence="3 5" id="KW-0371">Homeobox</keyword>
<dbReference type="InterPro" id="IPR009057">
    <property type="entry name" value="Homeodomain-like_sf"/>
</dbReference>
<dbReference type="SMART" id="SM00389">
    <property type="entry name" value="HOX"/>
    <property type="match status" value="1"/>
</dbReference>
<proteinExistence type="predicted"/>
<dbReference type="AlphaFoldDB" id="A0AAD1TE63"/>
<reference evidence="10" key="1">
    <citation type="submission" date="2022-03" db="EMBL/GenBank/DDBJ databases">
        <authorList>
            <person name="Alioto T."/>
            <person name="Alioto T."/>
            <person name="Gomez Garrido J."/>
        </authorList>
    </citation>
    <scope>NUCLEOTIDE SEQUENCE</scope>
</reference>
<dbReference type="EMBL" id="OW240922">
    <property type="protein sequence ID" value="CAH2322836.1"/>
    <property type="molecule type" value="Genomic_DNA"/>
</dbReference>
<comment type="subcellular location">
    <subcellularLocation>
        <location evidence="1 5 6">Nucleus</location>
    </subcellularLocation>
</comment>
<keyword evidence="11" id="KW-1185">Reference proteome</keyword>
<evidence type="ECO:0000256" key="4">
    <source>
        <dbReference type="ARBA" id="ARBA00023242"/>
    </source>
</evidence>
<feature type="compositionally biased region" description="Basic and acidic residues" evidence="7">
    <location>
        <begin position="69"/>
        <end position="80"/>
    </location>
</feature>
<dbReference type="SUPFAM" id="SSF46689">
    <property type="entry name" value="Homeodomain-like"/>
    <property type="match status" value="1"/>
</dbReference>
<dbReference type="CDD" id="cd00086">
    <property type="entry name" value="homeodomain"/>
    <property type="match status" value="1"/>
</dbReference>
<feature type="DNA-binding region" description="Homeobox" evidence="5">
    <location>
        <begin position="91"/>
        <end position="150"/>
    </location>
</feature>
<evidence type="ECO:0000256" key="6">
    <source>
        <dbReference type="RuleBase" id="RU000682"/>
    </source>
</evidence>
<dbReference type="PRINTS" id="PR00024">
    <property type="entry name" value="HOMEOBOX"/>
</dbReference>
<dbReference type="GO" id="GO:0005634">
    <property type="term" value="C:nucleus"/>
    <property type="evidence" value="ECO:0007669"/>
    <property type="project" value="UniProtKB-SubCell"/>
</dbReference>
<dbReference type="GO" id="GO:0030154">
    <property type="term" value="P:cell differentiation"/>
    <property type="evidence" value="ECO:0007669"/>
    <property type="project" value="TreeGrafter"/>
</dbReference>
<dbReference type="InterPro" id="IPR017970">
    <property type="entry name" value="Homeobox_CS"/>
</dbReference>
<evidence type="ECO:0000256" key="5">
    <source>
        <dbReference type="PROSITE-ProRule" id="PRU00108"/>
    </source>
</evidence>
<sequence>MEEKVVTGQRHPHTPFSILDILNHARSSGQRAVGEAEQESRSEEEDSDDVTLSSRGSVPGPEDAAGCSPEERSEKEDGHQKAKPPSSTTKPRRARTAFTYEQLVALESRFRSSRYLSVCERLSLALTLQLTETQVKIWFQNRRTKWKKQQPNGSLEGRMCNTQPCPTSPSIQFSSPFHSYSFTTHMSHINHSSSHHTAFPLISTHSSSFPLLPAGVTFSPLMGSSRMTSFYSHAV</sequence>
<dbReference type="GO" id="GO:0000981">
    <property type="term" value="F:DNA-binding transcription factor activity, RNA polymerase II-specific"/>
    <property type="evidence" value="ECO:0007669"/>
    <property type="project" value="InterPro"/>
</dbReference>
<accession>A0AAD1TE63</accession>
<name>A0AAD1TE63_PELCU</name>
<dbReference type="EMBL" id="OW240922">
    <property type="protein sequence ID" value="CAH2322838.1"/>
    <property type="molecule type" value="Genomic_DNA"/>
</dbReference>
<feature type="domain" description="Homeobox" evidence="8">
    <location>
        <begin position="89"/>
        <end position="149"/>
    </location>
</feature>
<dbReference type="InterPro" id="IPR050394">
    <property type="entry name" value="Homeobox_NK-like"/>
</dbReference>
<dbReference type="Gene3D" id="1.10.10.60">
    <property type="entry name" value="Homeodomain-like"/>
    <property type="match status" value="1"/>
</dbReference>
<keyword evidence="4 5" id="KW-0539">Nucleus</keyword>